<organism evidence="3 4">
    <name type="scientific">Aliiroseovarius salicola</name>
    <dbReference type="NCBI Taxonomy" id="3009082"/>
    <lineage>
        <taxon>Bacteria</taxon>
        <taxon>Pseudomonadati</taxon>
        <taxon>Pseudomonadota</taxon>
        <taxon>Alphaproteobacteria</taxon>
        <taxon>Rhodobacterales</taxon>
        <taxon>Paracoccaceae</taxon>
        <taxon>Aliiroseovarius</taxon>
    </lineage>
</organism>
<dbReference type="Gene3D" id="3.40.1740.10">
    <property type="entry name" value="VC0467-like"/>
    <property type="match status" value="1"/>
</dbReference>
<evidence type="ECO:0000256" key="1">
    <source>
        <dbReference type="ARBA" id="ARBA00009600"/>
    </source>
</evidence>
<dbReference type="PANTHER" id="PTHR30327:SF1">
    <property type="entry name" value="UPF0301 PROTEIN YQGE"/>
    <property type="match status" value="1"/>
</dbReference>
<protein>
    <recommendedName>
        <fullName evidence="2">UPF0301 protein O2N63_15350</fullName>
    </recommendedName>
</protein>
<dbReference type="Pfam" id="PF02622">
    <property type="entry name" value="DUF179"/>
    <property type="match status" value="1"/>
</dbReference>
<dbReference type="HAMAP" id="MF_00758">
    <property type="entry name" value="UPF0301"/>
    <property type="match status" value="1"/>
</dbReference>
<dbReference type="Proteomes" id="UP001528040">
    <property type="component" value="Unassembled WGS sequence"/>
</dbReference>
<dbReference type="SUPFAM" id="SSF143456">
    <property type="entry name" value="VC0467-like"/>
    <property type="match status" value="1"/>
</dbReference>
<comment type="caution">
    <text evidence="3">The sequence shown here is derived from an EMBL/GenBank/DDBJ whole genome shotgun (WGS) entry which is preliminary data.</text>
</comment>
<dbReference type="RefSeq" id="WP_271055169.1">
    <property type="nucleotide sequence ID" value="NZ_JAQIIO010000010.1"/>
</dbReference>
<dbReference type="EMBL" id="JAQIIO010000010">
    <property type="protein sequence ID" value="MDA5095464.1"/>
    <property type="molecule type" value="Genomic_DNA"/>
</dbReference>
<comment type="similarity">
    <text evidence="1 2">Belongs to the UPF0301 (AlgH) family.</text>
</comment>
<accession>A0ABT4W501</accession>
<evidence type="ECO:0000313" key="3">
    <source>
        <dbReference type="EMBL" id="MDA5095464.1"/>
    </source>
</evidence>
<proteinExistence type="inferred from homology"/>
<name>A0ABT4W501_9RHOB</name>
<dbReference type="InterPro" id="IPR003774">
    <property type="entry name" value="AlgH-like"/>
</dbReference>
<sequence length="188" mass="19994">MDKAMDLSGKLLIAMPGIGDSRFDKSVIFVCAHSEEGAMGIIVNKPSDDVKLDDLLEHLDIEGTDLTLGQMVYFGGPVEGGRGFILHSEDYVGNDTTLHVDDVFSMTATRDILEDIAQGVGPKQVLAALGYAGWAAGQLEGELQQNAWLTVDADRAIVFSPDHNSKWSAALAKLGVDPLLLSAEGGHA</sequence>
<keyword evidence="4" id="KW-1185">Reference proteome</keyword>
<evidence type="ECO:0000313" key="4">
    <source>
        <dbReference type="Proteomes" id="UP001528040"/>
    </source>
</evidence>
<reference evidence="3 4" key="1">
    <citation type="submission" date="2023-01" db="EMBL/GenBank/DDBJ databases">
        <authorList>
            <person name="Yoon J.-W."/>
        </authorList>
    </citation>
    <scope>NUCLEOTIDE SEQUENCE [LARGE SCALE GENOMIC DNA]</scope>
    <source>
        <strain evidence="3 4">KMU-50</strain>
    </source>
</reference>
<dbReference type="NCBIfam" id="NF001266">
    <property type="entry name" value="PRK00228.1-1"/>
    <property type="match status" value="1"/>
</dbReference>
<gene>
    <name evidence="3" type="ORF">O2N63_15350</name>
</gene>
<dbReference type="PANTHER" id="PTHR30327">
    <property type="entry name" value="UNCHARACTERIZED PROTEIN YQGE"/>
    <property type="match status" value="1"/>
</dbReference>
<evidence type="ECO:0000256" key="2">
    <source>
        <dbReference type="HAMAP-Rule" id="MF_00758"/>
    </source>
</evidence>
<dbReference type="NCBIfam" id="NF001268">
    <property type="entry name" value="PRK00228.1-4"/>
    <property type="match status" value="1"/>
</dbReference>